<keyword evidence="6 7" id="KW-0472">Membrane</keyword>
<keyword evidence="9" id="KW-1185">Reference proteome</keyword>
<feature type="transmembrane region" description="Helical" evidence="7">
    <location>
        <begin position="236"/>
        <end position="257"/>
    </location>
</feature>
<dbReference type="GO" id="GO:0042910">
    <property type="term" value="F:xenobiotic transmembrane transporter activity"/>
    <property type="evidence" value="ECO:0007669"/>
    <property type="project" value="InterPro"/>
</dbReference>
<proteinExistence type="predicted"/>
<feature type="transmembrane region" description="Helical" evidence="7">
    <location>
        <begin position="414"/>
        <end position="432"/>
    </location>
</feature>
<dbReference type="AlphaFoldDB" id="A0A1M6IEG9"/>
<evidence type="ECO:0000256" key="1">
    <source>
        <dbReference type="ARBA" id="ARBA00004429"/>
    </source>
</evidence>
<dbReference type="Proteomes" id="UP000183982">
    <property type="component" value="Unassembled WGS sequence"/>
</dbReference>
<comment type="subcellular location">
    <subcellularLocation>
        <location evidence="1">Cell inner membrane</location>
        <topology evidence="1">Multi-pass membrane protein</topology>
    </subcellularLocation>
</comment>
<accession>A0A1M6IEG9</accession>
<name>A0A1M6IEG9_9RHOB</name>
<dbReference type="GO" id="GO:0015297">
    <property type="term" value="F:antiporter activity"/>
    <property type="evidence" value="ECO:0007669"/>
    <property type="project" value="InterPro"/>
</dbReference>
<feature type="transmembrane region" description="Helical" evidence="7">
    <location>
        <begin position="277"/>
        <end position="297"/>
    </location>
</feature>
<dbReference type="EMBL" id="FQZQ01000007">
    <property type="protein sequence ID" value="SHJ32706.1"/>
    <property type="molecule type" value="Genomic_DNA"/>
</dbReference>
<feature type="transmembrane region" description="Helical" evidence="7">
    <location>
        <begin position="137"/>
        <end position="157"/>
    </location>
</feature>
<dbReference type="InterPro" id="IPR002528">
    <property type="entry name" value="MATE_fam"/>
</dbReference>
<protein>
    <submittedName>
        <fullName evidence="8">Putative efflux protein, MATE family</fullName>
    </submittedName>
</protein>
<keyword evidence="4 7" id="KW-0812">Transmembrane</keyword>
<dbReference type="RefSeq" id="WP_073251425.1">
    <property type="nucleotide sequence ID" value="NZ_FQZQ01000007.1"/>
</dbReference>
<feature type="transmembrane region" description="Helical" evidence="7">
    <location>
        <begin position="21"/>
        <end position="40"/>
    </location>
</feature>
<reference evidence="9" key="1">
    <citation type="submission" date="2016-11" db="EMBL/GenBank/DDBJ databases">
        <authorList>
            <person name="Varghese N."/>
            <person name="Submissions S."/>
        </authorList>
    </citation>
    <scope>NUCLEOTIDE SEQUENCE [LARGE SCALE GENOMIC DNA]</scope>
    <source>
        <strain evidence="9">DSM 100564</strain>
    </source>
</reference>
<evidence type="ECO:0000256" key="3">
    <source>
        <dbReference type="ARBA" id="ARBA00022475"/>
    </source>
</evidence>
<dbReference type="InterPro" id="IPR048279">
    <property type="entry name" value="MdtK-like"/>
</dbReference>
<feature type="transmembrane region" description="Helical" evidence="7">
    <location>
        <begin position="351"/>
        <end position="375"/>
    </location>
</feature>
<evidence type="ECO:0000313" key="9">
    <source>
        <dbReference type="Proteomes" id="UP000183982"/>
    </source>
</evidence>
<dbReference type="PANTHER" id="PTHR43549">
    <property type="entry name" value="MULTIDRUG RESISTANCE PROTEIN YPNP-RELATED"/>
    <property type="match status" value="1"/>
</dbReference>
<dbReference type="PANTHER" id="PTHR43549:SF2">
    <property type="entry name" value="MULTIDRUG RESISTANCE PROTEIN NORM-RELATED"/>
    <property type="match status" value="1"/>
</dbReference>
<feature type="transmembrane region" description="Helical" evidence="7">
    <location>
        <begin position="317"/>
        <end position="339"/>
    </location>
</feature>
<dbReference type="InterPro" id="IPR052031">
    <property type="entry name" value="Membrane_Transporter-Flippase"/>
</dbReference>
<dbReference type="STRING" id="1470563.SAMN05444000_10784"/>
<feature type="transmembrane region" description="Helical" evidence="7">
    <location>
        <begin position="387"/>
        <end position="408"/>
    </location>
</feature>
<dbReference type="GO" id="GO:0005886">
    <property type="term" value="C:plasma membrane"/>
    <property type="evidence" value="ECO:0007669"/>
    <property type="project" value="UniProtKB-SubCell"/>
</dbReference>
<dbReference type="PIRSF" id="PIRSF006603">
    <property type="entry name" value="DinF"/>
    <property type="match status" value="1"/>
</dbReference>
<keyword evidence="2" id="KW-0813">Transport</keyword>
<evidence type="ECO:0000256" key="6">
    <source>
        <dbReference type="ARBA" id="ARBA00023136"/>
    </source>
</evidence>
<keyword evidence="3" id="KW-1003">Cell membrane</keyword>
<sequence>MQTRGRFLTGSTMGHVVRMTLTGATGITFVFLIDLANLFWVSRIGDPKLVAAIGYAFAIQFFSVSSGVGLMIASTALVSRRIGMGDRESARHMATGSMFITAASQAVVAALIVGFRLPLLDLVGAEGETKMLAARYLAITVPSLVIMALGLVASAALRAEGDGKRAMYVTLWSGSVSMVIDPILILTLGLGLDGAAFALVISRITLAGMALRFAIGTHNLLALPSLWGLRQTLRPFFLVAVPAMMTQMSTPFGNYLLTGVISEFGDDAVAGWAVVNRLTVVAFGGIFALSGAIGGIFGQNYGAHQYDRLRSTLRDSLIFCTGYTLVAWAFLASTSGIVIDGFALRGDGIAVYRAFALVGAGGFLLVGAMFVANAAFNNLGKPTRSTLMNWFRDGVLTLPAALLGAAWFGAVGVIYAQYLVGAIAGVLAAFWAHRYLRGLGRQS</sequence>
<evidence type="ECO:0000256" key="5">
    <source>
        <dbReference type="ARBA" id="ARBA00022989"/>
    </source>
</evidence>
<keyword evidence="5 7" id="KW-1133">Transmembrane helix</keyword>
<dbReference type="Pfam" id="PF01554">
    <property type="entry name" value="MatE"/>
    <property type="match status" value="2"/>
</dbReference>
<evidence type="ECO:0000313" key="8">
    <source>
        <dbReference type="EMBL" id="SHJ32706.1"/>
    </source>
</evidence>
<evidence type="ECO:0000256" key="4">
    <source>
        <dbReference type="ARBA" id="ARBA00022692"/>
    </source>
</evidence>
<feature type="transmembrane region" description="Helical" evidence="7">
    <location>
        <begin position="169"/>
        <end position="190"/>
    </location>
</feature>
<gene>
    <name evidence="8" type="ORF">SAMN05444000_10784</name>
</gene>
<feature type="transmembrane region" description="Helical" evidence="7">
    <location>
        <begin position="52"/>
        <end position="78"/>
    </location>
</feature>
<organism evidence="8 9">
    <name type="scientific">Shimia gijangensis</name>
    <dbReference type="NCBI Taxonomy" id="1470563"/>
    <lineage>
        <taxon>Bacteria</taxon>
        <taxon>Pseudomonadati</taxon>
        <taxon>Pseudomonadota</taxon>
        <taxon>Alphaproteobacteria</taxon>
        <taxon>Rhodobacterales</taxon>
        <taxon>Roseobacteraceae</taxon>
    </lineage>
</organism>
<evidence type="ECO:0000256" key="7">
    <source>
        <dbReference type="SAM" id="Phobius"/>
    </source>
</evidence>
<evidence type="ECO:0000256" key="2">
    <source>
        <dbReference type="ARBA" id="ARBA00022448"/>
    </source>
</evidence>
<feature type="transmembrane region" description="Helical" evidence="7">
    <location>
        <begin position="99"/>
        <end position="117"/>
    </location>
</feature>